<evidence type="ECO:0000313" key="1">
    <source>
        <dbReference type="EMBL" id="OZJ05383.1"/>
    </source>
</evidence>
<comment type="caution">
    <text evidence="1">The sequence shown here is derived from an EMBL/GenBank/DDBJ whole genome shotgun (WGS) entry which is preliminary data.</text>
</comment>
<dbReference type="Proteomes" id="UP000242875">
    <property type="component" value="Unassembled WGS sequence"/>
</dbReference>
<keyword evidence="2" id="KW-1185">Reference proteome</keyword>
<dbReference type="AlphaFoldDB" id="A0A261Y447"/>
<name>A0A261Y447_9FUNG</name>
<dbReference type="EMBL" id="MVBO01000016">
    <property type="protein sequence ID" value="OZJ05383.1"/>
    <property type="molecule type" value="Genomic_DNA"/>
</dbReference>
<proteinExistence type="predicted"/>
<evidence type="ECO:0000313" key="2">
    <source>
        <dbReference type="Proteomes" id="UP000242875"/>
    </source>
</evidence>
<dbReference type="OrthoDB" id="2393824at2759"/>
<protein>
    <submittedName>
        <fullName evidence="1">Uncharacterized protein</fullName>
    </submittedName>
</protein>
<sequence>MSLRLNLVLVAYRRAYEGYGALGIQASNSQTIEELRVAIRDDFLPQLTNADASRIRIYKSLLSKDKSQELLGLLDSGATIDISHYVSGPVLWAYDQLRQVLPEDLPVGGIHILADCTTAVSYSSIKKPKHWSIPLKEKDEVLAEAKRIIKVFKPNLLPFLQGSFEHVEYQPPDSHPHAEIVRQLKLPQNPKNPQTPFLLDDVLAVVLGTSGSGKTRTMIELLCRRYGFYFSASVKGERSLGASDLATAKKRLADKLGDEPKSPTNDQYAEQYINCLLVARVFVLHYIFDSKQHISAEDWVYFQLLPSEHGVLFDKLIENFRALSDDSLQNITATMLADLSEMTSQYRFPTIVDEAMALITDDEVFTSRTDSDNGRPLYSIMIRRLMDYKNSLKFTASDKMDTETNIKDQHVITISEGFDSEEEVQRFLQQNMLPASVYCCRSLIWLVGRFAFAAGFVQAWAEGHFGRIVDDAILAYKDELVNTQPIGGGMLDNSANH</sequence>
<gene>
    <name evidence="1" type="ORF">BZG36_01977</name>
</gene>
<accession>A0A261Y447</accession>
<organism evidence="1 2">
    <name type="scientific">Bifiguratus adelaidae</name>
    <dbReference type="NCBI Taxonomy" id="1938954"/>
    <lineage>
        <taxon>Eukaryota</taxon>
        <taxon>Fungi</taxon>
        <taxon>Fungi incertae sedis</taxon>
        <taxon>Mucoromycota</taxon>
        <taxon>Mucoromycotina</taxon>
        <taxon>Endogonomycetes</taxon>
        <taxon>Endogonales</taxon>
        <taxon>Endogonales incertae sedis</taxon>
        <taxon>Bifiguratus</taxon>
    </lineage>
</organism>
<reference evidence="1 2" key="1">
    <citation type="journal article" date="2017" name="Mycologia">
        <title>Bifiguratus adelaidae, gen. et sp. nov., a new member of Mucoromycotina in endophytic and soil-dwelling habitats.</title>
        <authorList>
            <person name="Torres-Cruz T.J."/>
            <person name="Billingsley Tobias T.L."/>
            <person name="Almatruk M."/>
            <person name="Hesse C."/>
            <person name="Kuske C.R."/>
            <person name="Desiro A."/>
            <person name="Benucci G.M."/>
            <person name="Bonito G."/>
            <person name="Stajich J.E."/>
            <person name="Dunlap C."/>
            <person name="Arnold A.E."/>
            <person name="Porras-Alfaro A."/>
        </authorList>
    </citation>
    <scope>NUCLEOTIDE SEQUENCE [LARGE SCALE GENOMIC DNA]</scope>
    <source>
        <strain evidence="1 2">AZ0501</strain>
    </source>
</reference>